<name>A0A7J7JF41_BUGNE</name>
<organism evidence="1 2">
    <name type="scientific">Bugula neritina</name>
    <name type="common">Brown bryozoan</name>
    <name type="synonym">Sertularia neritina</name>
    <dbReference type="NCBI Taxonomy" id="10212"/>
    <lineage>
        <taxon>Eukaryota</taxon>
        <taxon>Metazoa</taxon>
        <taxon>Spiralia</taxon>
        <taxon>Lophotrochozoa</taxon>
        <taxon>Bryozoa</taxon>
        <taxon>Gymnolaemata</taxon>
        <taxon>Cheilostomatida</taxon>
        <taxon>Flustrina</taxon>
        <taxon>Buguloidea</taxon>
        <taxon>Bugulidae</taxon>
        <taxon>Bugula</taxon>
    </lineage>
</organism>
<reference evidence="1" key="1">
    <citation type="submission" date="2020-06" db="EMBL/GenBank/DDBJ databases">
        <title>Draft genome of Bugula neritina, a colonial animal packing powerful symbionts and potential medicines.</title>
        <authorList>
            <person name="Rayko M."/>
        </authorList>
    </citation>
    <scope>NUCLEOTIDE SEQUENCE [LARGE SCALE GENOMIC DNA]</scope>
    <source>
        <strain evidence="1">Kwan_BN1</strain>
    </source>
</reference>
<dbReference type="EMBL" id="VXIV02002605">
    <property type="protein sequence ID" value="KAF6024216.1"/>
    <property type="molecule type" value="Genomic_DNA"/>
</dbReference>
<sequence>MQDWCKLDYEGGCKNNGICYNQCDTFWCDCPRPKDYDYYGKRLHTAQHTSKHKHVAQHFIGKSVFPVAHFNSSS</sequence>
<gene>
    <name evidence="1" type="ORF">EB796_017468</name>
</gene>
<protein>
    <submittedName>
        <fullName evidence="1">Uncharacterized protein</fullName>
    </submittedName>
</protein>
<evidence type="ECO:0000313" key="1">
    <source>
        <dbReference type="EMBL" id="KAF6024216.1"/>
    </source>
</evidence>
<dbReference type="SUPFAM" id="SSF57196">
    <property type="entry name" value="EGF/Laminin"/>
    <property type="match status" value="1"/>
</dbReference>
<comment type="caution">
    <text evidence="1">The sequence shown here is derived from an EMBL/GenBank/DDBJ whole genome shotgun (WGS) entry which is preliminary data.</text>
</comment>
<evidence type="ECO:0000313" key="2">
    <source>
        <dbReference type="Proteomes" id="UP000593567"/>
    </source>
</evidence>
<accession>A0A7J7JF41</accession>
<dbReference type="AlphaFoldDB" id="A0A7J7JF41"/>
<dbReference type="Proteomes" id="UP000593567">
    <property type="component" value="Unassembled WGS sequence"/>
</dbReference>
<proteinExistence type="predicted"/>
<keyword evidence="2" id="KW-1185">Reference proteome</keyword>